<dbReference type="AlphaFoldDB" id="D5AQQ2"/>
<evidence type="ECO:0000313" key="4">
    <source>
        <dbReference type="Proteomes" id="UP000002361"/>
    </source>
</evidence>
<proteinExistence type="inferred from homology"/>
<dbReference type="PANTHER" id="PTHR20854">
    <property type="entry name" value="INOSITOL MONOPHOSPHATASE"/>
    <property type="match status" value="1"/>
</dbReference>
<accession>D5AQQ2</accession>
<keyword evidence="4" id="KW-1185">Reference proteome</keyword>
<comment type="similarity">
    <text evidence="1">Belongs to the inositol monophosphatase superfamily.</text>
</comment>
<dbReference type="Pfam" id="PF00459">
    <property type="entry name" value="Inositol_P"/>
    <property type="match status" value="1"/>
</dbReference>
<organism evidence="3 4">
    <name type="scientific">Rhodobacter capsulatus (strain ATCC BAA-309 / NBRC 16581 / SB1003)</name>
    <dbReference type="NCBI Taxonomy" id="272942"/>
    <lineage>
        <taxon>Bacteria</taxon>
        <taxon>Pseudomonadati</taxon>
        <taxon>Pseudomonadota</taxon>
        <taxon>Alphaproteobacteria</taxon>
        <taxon>Rhodobacterales</taxon>
        <taxon>Rhodobacter group</taxon>
        <taxon>Rhodobacter</taxon>
    </lineage>
</organism>
<reference evidence="3 4" key="2">
    <citation type="journal article" date="2010" name="J. Bacteriol.">
        <title>Complete genome sequence of the photosynthetic purple nonsulfur bacterium Rhodobacter capsulatus SB 1003.</title>
        <authorList>
            <person name="Strnad H."/>
            <person name="Lapidus A."/>
            <person name="Paces J."/>
            <person name="Ulbrich P."/>
            <person name="Vlcek C."/>
            <person name="Paces V."/>
            <person name="Haselkorn R."/>
        </authorList>
    </citation>
    <scope>NUCLEOTIDE SEQUENCE [LARGE SCALE GENOMIC DNA]</scope>
    <source>
        <strain evidence="4">ATCC BAA-309 / NBRC 16581 / SB1003</strain>
    </source>
</reference>
<dbReference type="RefSeq" id="WP_013068814.1">
    <property type="nucleotide sequence ID" value="NC_014034.1"/>
</dbReference>
<dbReference type="GO" id="GO:0046872">
    <property type="term" value="F:metal ion binding"/>
    <property type="evidence" value="ECO:0007669"/>
    <property type="project" value="UniProtKB-KW"/>
</dbReference>
<keyword evidence="2" id="KW-0479">Metal-binding</keyword>
<dbReference type="KEGG" id="rcp:RCAP_rcc03117"/>
<feature type="binding site" evidence="2">
    <location>
        <position position="89"/>
    </location>
    <ligand>
        <name>Mg(2+)</name>
        <dbReference type="ChEBI" id="CHEBI:18420"/>
        <label>1</label>
        <note>catalytic</note>
    </ligand>
</feature>
<dbReference type="eggNOG" id="COG0483">
    <property type="taxonomic scope" value="Bacteria"/>
</dbReference>
<evidence type="ECO:0000256" key="1">
    <source>
        <dbReference type="ARBA" id="ARBA00009759"/>
    </source>
</evidence>
<dbReference type="STRING" id="272942.RCAP_rcc03117"/>
<dbReference type="GO" id="GO:0007165">
    <property type="term" value="P:signal transduction"/>
    <property type="evidence" value="ECO:0007669"/>
    <property type="project" value="TreeGrafter"/>
</dbReference>
<keyword evidence="3" id="KW-0378">Hydrolase</keyword>
<dbReference type="InterPro" id="IPR000760">
    <property type="entry name" value="Inositol_monophosphatase-like"/>
</dbReference>
<name>D5AQQ2_RHOCB</name>
<comment type="cofactor">
    <cofactor evidence="2">
        <name>Mg(2+)</name>
        <dbReference type="ChEBI" id="CHEBI:18420"/>
    </cofactor>
</comment>
<keyword evidence="2" id="KW-0460">Magnesium</keyword>
<dbReference type="Proteomes" id="UP000002361">
    <property type="component" value="Chromosome"/>
</dbReference>
<dbReference type="PANTHER" id="PTHR20854:SF4">
    <property type="entry name" value="INOSITOL-1-MONOPHOSPHATASE-RELATED"/>
    <property type="match status" value="1"/>
</dbReference>
<dbReference type="EC" id="3.1.3.-" evidence="3"/>
<sequence>MTRDFHLPDPADLLEDVLAAVHQAGAMLWTEFHRPGGPRGQGSHAAIDAEIEAFLKAQLLALHRCDWRGEELPREASGHPDVWAVDPQDGTSAFLRGHRGSAVSVALLRHGQPVLGVIHAPTARADAGDVIAWAEGRRLTRNGQPVGPLAPRRHDAATVLALNEQAGDFAAANHARFAPAALRALPSIAYRLALTAVGEVDAAISLTQGLDSYDIAAGHAALIGAGGVLVQANGAPVVHGRGGFAGCIGGPPFLRAGRG</sequence>
<gene>
    <name evidence="3" type="ordered locus">RCAP_rcc03117</name>
</gene>
<evidence type="ECO:0000313" key="3">
    <source>
        <dbReference type="EMBL" id="ADE86841.1"/>
    </source>
</evidence>
<dbReference type="GO" id="GO:0006020">
    <property type="term" value="P:inositol metabolic process"/>
    <property type="evidence" value="ECO:0007669"/>
    <property type="project" value="TreeGrafter"/>
</dbReference>
<evidence type="ECO:0000256" key="2">
    <source>
        <dbReference type="PIRSR" id="PIRSR600760-2"/>
    </source>
</evidence>
<feature type="binding site" evidence="2">
    <location>
        <position position="86"/>
    </location>
    <ligand>
        <name>Mg(2+)</name>
        <dbReference type="ChEBI" id="CHEBI:18420"/>
        <label>1</label>
        <note>catalytic</note>
    </ligand>
</feature>
<dbReference type="PRINTS" id="PR00377">
    <property type="entry name" value="IMPHPHTASES"/>
</dbReference>
<reference key="1">
    <citation type="submission" date="2008-12" db="EMBL/GenBank/DDBJ databases">
        <title>Complete genome sequence of Rhodobacter capsulatus SB1003.</title>
        <authorList>
            <person name="Strnad H."/>
            <person name="Lapidus A."/>
            <person name="Vlcek C."/>
            <person name="Ulbrich P."/>
            <person name="Paces J."/>
            <person name="Maltsev N."/>
            <person name="Kumar V."/>
            <person name="Kogan Y."/>
            <person name="Milgram A."/>
            <person name="Rebrekov D."/>
            <person name="Mazur M."/>
            <person name="Cox R."/>
            <person name="Kyrpides N."/>
            <person name="Kolar M."/>
            <person name="Sachova J."/>
            <person name="Ridl J."/>
            <person name="Ivanova N."/>
            <person name="Kapatral V."/>
            <person name="Los T."/>
            <person name="Lykidis A."/>
            <person name="Mikhailova N."/>
            <person name="Reznik G."/>
            <person name="Vasieva O."/>
            <person name="Fonstein M."/>
            <person name="Paces V."/>
            <person name="Haselkorn R."/>
        </authorList>
    </citation>
    <scope>NUCLEOTIDE SEQUENCE</scope>
    <source>
        <strain>SB1003</strain>
    </source>
</reference>
<dbReference type="SUPFAM" id="SSF56655">
    <property type="entry name" value="Carbohydrate phosphatase"/>
    <property type="match status" value="1"/>
</dbReference>
<dbReference type="Gene3D" id="3.30.540.10">
    <property type="entry name" value="Fructose-1,6-Bisphosphatase, subunit A, domain 1"/>
    <property type="match status" value="1"/>
</dbReference>
<protein>
    <submittedName>
        <fullName evidence="3">Inositol monophosphatase family protein</fullName>
        <ecNumber evidence="3">3.1.3.-</ecNumber>
    </submittedName>
</protein>
<dbReference type="GeneID" id="66724827"/>
<feature type="binding site" evidence="2">
    <location>
        <position position="214"/>
    </location>
    <ligand>
        <name>Mg(2+)</name>
        <dbReference type="ChEBI" id="CHEBI:18420"/>
        <label>1</label>
        <note>catalytic</note>
    </ligand>
</feature>
<dbReference type="EMBL" id="CP001312">
    <property type="protein sequence ID" value="ADE86841.1"/>
    <property type="molecule type" value="Genomic_DNA"/>
</dbReference>
<dbReference type="HOGENOM" id="CLU_067319_0_0_5"/>
<dbReference type="Gene3D" id="3.40.190.80">
    <property type="match status" value="1"/>
</dbReference>
<dbReference type="GO" id="GO:0008934">
    <property type="term" value="F:inositol monophosphate 1-phosphatase activity"/>
    <property type="evidence" value="ECO:0007669"/>
    <property type="project" value="TreeGrafter"/>
</dbReference>